<evidence type="ECO:0000313" key="2">
    <source>
        <dbReference type="Proteomes" id="UP000031670"/>
    </source>
</evidence>
<proteinExistence type="predicted"/>
<dbReference type="EMBL" id="BBSA01000002">
    <property type="protein sequence ID" value="GAM61132.1"/>
    <property type="molecule type" value="Genomic_DNA"/>
</dbReference>
<sequence length="43" mass="4929">MFGEKDIQLSQQELRDSPYASLYARVDDGRQIHMVLAFAEADL</sequence>
<dbReference type="Proteomes" id="UP000031670">
    <property type="component" value="Unassembled WGS sequence"/>
</dbReference>
<evidence type="ECO:0000313" key="1">
    <source>
        <dbReference type="EMBL" id="GAM61132.1"/>
    </source>
</evidence>
<reference evidence="1 2" key="2">
    <citation type="submission" date="2015-01" db="EMBL/GenBank/DDBJ databases">
        <authorList>
            <consortium name="NBRP consortium"/>
            <person name="Sawabe T."/>
            <person name="Meirelles P."/>
            <person name="Feng G."/>
            <person name="Sayaka M."/>
            <person name="Hattori M."/>
            <person name="Ohkuma M."/>
        </authorList>
    </citation>
    <scope>NUCLEOTIDE SEQUENCE [LARGE SCALE GENOMIC DNA]</scope>
    <source>
        <strain evidence="1 2">JCM19232</strain>
    </source>
</reference>
<organism evidence="1 2">
    <name type="scientific">Vibrio ishigakensis</name>
    <dbReference type="NCBI Taxonomy" id="1481914"/>
    <lineage>
        <taxon>Bacteria</taxon>
        <taxon>Pseudomonadati</taxon>
        <taxon>Pseudomonadota</taxon>
        <taxon>Gammaproteobacteria</taxon>
        <taxon>Vibrionales</taxon>
        <taxon>Vibrionaceae</taxon>
        <taxon>Vibrio</taxon>
    </lineage>
</organism>
<gene>
    <name evidence="1" type="ORF">JCM19232_4074</name>
</gene>
<dbReference type="InterPro" id="IPR023373">
    <property type="entry name" value="YmcC_sf"/>
</dbReference>
<dbReference type="SUPFAM" id="SSF159270">
    <property type="entry name" value="YmcC-like"/>
    <property type="match status" value="1"/>
</dbReference>
<reference evidence="1 2" key="1">
    <citation type="submission" date="2015-01" db="EMBL/GenBank/DDBJ databases">
        <title>Vibrio sp. C5 JCM 19232 whole genome shotgun sequence.</title>
        <authorList>
            <person name="Sawabe T."/>
            <person name="Meirelles P."/>
            <person name="Feng G."/>
            <person name="Sayaka M."/>
            <person name="Hattori M."/>
            <person name="Ohkuma M."/>
        </authorList>
    </citation>
    <scope>NUCLEOTIDE SEQUENCE [LARGE SCALE GENOMIC DNA]</scope>
    <source>
        <strain evidence="1 2">JCM19232</strain>
    </source>
</reference>
<dbReference type="Pfam" id="PF11102">
    <property type="entry name" value="YjbF"/>
    <property type="match status" value="1"/>
</dbReference>
<name>A0A0B8P954_9VIBR</name>
<dbReference type="InterPro" id="IPR021308">
    <property type="entry name" value="GfcB"/>
</dbReference>
<dbReference type="AlphaFoldDB" id="A0A0B8P954"/>
<accession>A0A0B8P954</accession>
<dbReference type="Gene3D" id="2.40.360.10">
    <property type="entry name" value="YmcC-like"/>
    <property type="match status" value="1"/>
</dbReference>
<protein>
    <submittedName>
        <fullName evidence="1">Uncharacterized protein</fullName>
    </submittedName>
</protein>
<comment type="caution">
    <text evidence="1">The sequence shown here is derived from an EMBL/GenBank/DDBJ whole genome shotgun (WGS) entry which is preliminary data.</text>
</comment>